<keyword evidence="2" id="KW-1185">Reference proteome</keyword>
<proteinExistence type="predicted"/>
<protein>
    <submittedName>
        <fullName evidence="1">Uncharacterized protein</fullName>
    </submittedName>
</protein>
<accession>A0A8E2JTC3</accession>
<reference evidence="1 2" key="1">
    <citation type="journal article" date="2016" name="Nat. Commun.">
        <title>Ectomycorrhizal ecology is imprinted in the genome of the dominant symbiotic fungus Cenococcum geophilum.</title>
        <authorList>
            <consortium name="DOE Joint Genome Institute"/>
            <person name="Peter M."/>
            <person name="Kohler A."/>
            <person name="Ohm R.A."/>
            <person name="Kuo A."/>
            <person name="Krutzmann J."/>
            <person name="Morin E."/>
            <person name="Arend M."/>
            <person name="Barry K.W."/>
            <person name="Binder M."/>
            <person name="Choi C."/>
            <person name="Clum A."/>
            <person name="Copeland A."/>
            <person name="Grisel N."/>
            <person name="Haridas S."/>
            <person name="Kipfer T."/>
            <person name="LaButti K."/>
            <person name="Lindquist E."/>
            <person name="Lipzen A."/>
            <person name="Maire R."/>
            <person name="Meier B."/>
            <person name="Mihaltcheva S."/>
            <person name="Molinier V."/>
            <person name="Murat C."/>
            <person name="Poggeler S."/>
            <person name="Quandt C.A."/>
            <person name="Sperisen C."/>
            <person name="Tritt A."/>
            <person name="Tisserant E."/>
            <person name="Crous P.W."/>
            <person name="Henrissat B."/>
            <person name="Nehls U."/>
            <person name="Egli S."/>
            <person name="Spatafora J.W."/>
            <person name="Grigoriev I.V."/>
            <person name="Martin F.M."/>
        </authorList>
    </citation>
    <scope>NUCLEOTIDE SEQUENCE [LARGE SCALE GENOMIC DNA]</scope>
    <source>
        <strain evidence="1 2">CBS 207.34</strain>
    </source>
</reference>
<organism evidence="1 2">
    <name type="scientific">Glonium stellatum</name>
    <dbReference type="NCBI Taxonomy" id="574774"/>
    <lineage>
        <taxon>Eukaryota</taxon>
        <taxon>Fungi</taxon>
        <taxon>Dikarya</taxon>
        <taxon>Ascomycota</taxon>
        <taxon>Pezizomycotina</taxon>
        <taxon>Dothideomycetes</taxon>
        <taxon>Pleosporomycetidae</taxon>
        <taxon>Gloniales</taxon>
        <taxon>Gloniaceae</taxon>
        <taxon>Glonium</taxon>
    </lineage>
</organism>
<evidence type="ECO:0000313" key="2">
    <source>
        <dbReference type="Proteomes" id="UP000250140"/>
    </source>
</evidence>
<dbReference type="Proteomes" id="UP000250140">
    <property type="component" value="Unassembled WGS sequence"/>
</dbReference>
<evidence type="ECO:0000313" key="1">
    <source>
        <dbReference type="EMBL" id="OCL08930.1"/>
    </source>
</evidence>
<gene>
    <name evidence="1" type="ORF">AOQ84DRAFT_31519</name>
</gene>
<name>A0A8E2JTC3_9PEZI</name>
<dbReference type="AlphaFoldDB" id="A0A8E2JTC3"/>
<dbReference type="EMBL" id="KV749553">
    <property type="protein sequence ID" value="OCL08930.1"/>
    <property type="molecule type" value="Genomic_DNA"/>
</dbReference>
<sequence length="159" mass="18066">MGPYSCDRQNSARFLRDAYRVFRKHLALSLSISSRNEFPGSTHAMKQLSSHEPLWLIHSRQKHGLGYLTGFLQLHSLGNLRPQYNYRRCAVSNRQPFKVSENSINMIRSFPSLDKSPTKALSAENRFDKSCETPASFESIPLSGTGVLVFQEARCITDE</sequence>